<dbReference type="GO" id="GO:0005886">
    <property type="term" value="C:plasma membrane"/>
    <property type="evidence" value="ECO:0007669"/>
    <property type="project" value="UniProtKB-SubCell"/>
</dbReference>
<dbReference type="Proteomes" id="UP000320176">
    <property type="component" value="Unassembled WGS sequence"/>
</dbReference>
<evidence type="ECO:0000256" key="4">
    <source>
        <dbReference type="ARBA" id="ARBA00022989"/>
    </source>
</evidence>
<evidence type="ECO:0000256" key="2">
    <source>
        <dbReference type="ARBA" id="ARBA00022475"/>
    </source>
</evidence>
<keyword evidence="2" id="KW-1003">Cell membrane</keyword>
<dbReference type="InterPro" id="IPR002898">
    <property type="entry name" value="MotA_ExbB_proton_chnl"/>
</dbReference>
<comment type="subcellular location">
    <subcellularLocation>
        <location evidence="1">Cell membrane</location>
        <topology evidence="1">Multi-pass membrane protein</topology>
    </subcellularLocation>
    <subcellularLocation>
        <location evidence="6">Membrane</location>
        <topology evidence="6">Multi-pass membrane protein</topology>
    </subcellularLocation>
</comment>
<dbReference type="PANTHER" id="PTHR30625">
    <property type="entry name" value="PROTEIN TOLQ"/>
    <property type="match status" value="1"/>
</dbReference>
<comment type="caution">
    <text evidence="10">The sequence shown here is derived from an EMBL/GenBank/DDBJ whole genome shotgun (WGS) entry which is preliminary data.</text>
</comment>
<feature type="domain" description="MotA/TolQ/ExbB proton channel" evidence="9">
    <location>
        <begin position="159"/>
        <end position="277"/>
    </location>
</feature>
<accession>A0A5C6BBN4</accession>
<gene>
    <name evidence="10" type="primary">exbB_2</name>
    <name evidence="10" type="ORF">Pla52n_05110</name>
</gene>
<feature type="transmembrane region" description="Helical" evidence="8">
    <location>
        <begin position="100"/>
        <end position="119"/>
    </location>
</feature>
<keyword evidence="6" id="KW-0813">Transport</keyword>
<keyword evidence="11" id="KW-1185">Reference proteome</keyword>
<keyword evidence="6" id="KW-0653">Protein transport</keyword>
<dbReference type="RefSeq" id="WP_146518062.1">
    <property type="nucleotide sequence ID" value="NZ_CP151726.1"/>
</dbReference>
<evidence type="ECO:0000259" key="9">
    <source>
        <dbReference type="Pfam" id="PF01618"/>
    </source>
</evidence>
<organism evidence="10 11">
    <name type="scientific">Stieleria varia</name>
    <dbReference type="NCBI Taxonomy" id="2528005"/>
    <lineage>
        <taxon>Bacteria</taxon>
        <taxon>Pseudomonadati</taxon>
        <taxon>Planctomycetota</taxon>
        <taxon>Planctomycetia</taxon>
        <taxon>Pirellulales</taxon>
        <taxon>Pirellulaceae</taxon>
        <taxon>Stieleria</taxon>
    </lineage>
</organism>
<feature type="compositionally biased region" description="Gly residues" evidence="7">
    <location>
        <begin position="65"/>
        <end position="80"/>
    </location>
</feature>
<comment type="similarity">
    <text evidence="6">Belongs to the exbB/tolQ family.</text>
</comment>
<dbReference type="Pfam" id="PF01618">
    <property type="entry name" value="MotA_ExbB"/>
    <property type="match status" value="1"/>
</dbReference>
<evidence type="ECO:0000256" key="8">
    <source>
        <dbReference type="SAM" id="Phobius"/>
    </source>
</evidence>
<proteinExistence type="inferred from homology"/>
<evidence type="ECO:0000313" key="11">
    <source>
        <dbReference type="Proteomes" id="UP000320176"/>
    </source>
</evidence>
<sequence length="300" mass="31555">MTNAIGLFRSGAPSQWLLRAAFVLLSFCVIASIGSSSVIAQDGDAAAEFGGADPAPPAADDGGAPDAGGAGGGGNAGGGNDAPAADEQNLLSWIIESLGITYMIVFLILSITLVSLFVMNMLAARRDTLCPQELVESFEEKLNEQQYQEAYDMARTDESVLGQVLSAGLAKLNRGYNKAIEGMQEVGEEESMKLEHRLSYMALIGNLSPMIGLFGTVQGMISSFRTIATSSSAPEPSKLAGGISTALFTTLVGLAVAIPAIAAYNILRNRVSRLLLEVGVTSENLMSRFEDNQHASNQQQ</sequence>
<evidence type="ECO:0000256" key="1">
    <source>
        <dbReference type="ARBA" id="ARBA00004651"/>
    </source>
</evidence>
<evidence type="ECO:0000256" key="6">
    <source>
        <dbReference type="RuleBase" id="RU004057"/>
    </source>
</evidence>
<feature type="transmembrane region" description="Helical" evidence="8">
    <location>
        <begin position="241"/>
        <end position="267"/>
    </location>
</feature>
<name>A0A5C6BBN4_9BACT</name>
<evidence type="ECO:0000256" key="7">
    <source>
        <dbReference type="SAM" id="MobiDB-lite"/>
    </source>
</evidence>
<feature type="transmembrane region" description="Helical" evidence="8">
    <location>
        <begin position="200"/>
        <end position="221"/>
    </location>
</feature>
<evidence type="ECO:0000256" key="5">
    <source>
        <dbReference type="ARBA" id="ARBA00023136"/>
    </source>
</evidence>
<feature type="region of interest" description="Disordered" evidence="7">
    <location>
        <begin position="50"/>
        <end position="81"/>
    </location>
</feature>
<feature type="compositionally biased region" description="Low complexity" evidence="7">
    <location>
        <begin position="50"/>
        <end position="64"/>
    </location>
</feature>
<keyword evidence="3 8" id="KW-0812">Transmembrane</keyword>
<reference evidence="10 11" key="1">
    <citation type="submission" date="2019-02" db="EMBL/GenBank/DDBJ databases">
        <title>Deep-cultivation of Planctomycetes and their phenomic and genomic characterization uncovers novel biology.</title>
        <authorList>
            <person name="Wiegand S."/>
            <person name="Jogler M."/>
            <person name="Boedeker C."/>
            <person name="Pinto D."/>
            <person name="Vollmers J."/>
            <person name="Rivas-Marin E."/>
            <person name="Kohn T."/>
            <person name="Peeters S.H."/>
            <person name="Heuer A."/>
            <person name="Rast P."/>
            <person name="Oberbeckmann S."/>
            <person name="Bunk B."/>
            <person name="Jeske O."/>
            <person name="Meyerdierks A."/>
            <person name="Storesund J.E."/>
            <person name="Kallscheuer N."/>
            <person name="Luecker S."/>
            <person name="Lage O.M."/>
            <person name="Pohl T."/>
            <person name="Merkel B.J."/>
            <person name="Hornburger P."/>
            <person name="Mueller R.-W."/>
            <person name="Bruemmer F."/>
            <person name="Labrenz M."/>
            <person name="Spormann A.M."/>
            <person name="Op Den Camp H."/>
            <person name="Overmann J."/>
            <person name="Amann R."/>
            <person name="Jetten M.S.M."/>
            <person name="Mascher T."/>
            <person name="Medema M.H."/>
            <person name="Devos D.P."/>
            <person name="Kaster A.-K."/>
            <person name="Ovreas L."/>
            <person name="Rohde M."/>
            <person name="Galperin M.Y."/>
            <person name="Jogler C."/>
        </authorList>
    </citation>
    <scope>NUCLEOTIDE SEQUENCE [LARGE SCALE GENOMIC DNA]</scope>
    <source>
        <strain evidence="10 11">Pla52n</strain>
    </source>
</reference>
<dbReference type="OrthoDB" id="9809716at2"/>
<protein>
    <submittedName>
        <fullName evidence="10">Biopolymer transport protein ExbB</fullName>
    </submittedName>
</protein>
<dbReference type="AlphaFoldDB" id="A0A5C6BBN4"/>
<dbReference type="PANTHER" id="PTHR30625:SF17">
    <property type="entry name" value="TOLQ-RELATED"/>
    <property type="match status" value="1"/>
</dbReference>
<dbReference type="InterPro" id="IPR050790">
    <property type="entry name" value="ExbB/TolQ_transport"/>
</dbReference>
<dbReference type="GO" id="GO:0017038">
    <property type="term" value="P:protein import"/>
    <property type="evidence" value="ECO:0007669"/>
    <property type="project" value="TreeGrafter"/>
</dbReference>
<evidence type="ECO:0000313" key="10">
    <source>
        <dbReference type="EMBL" id="TWU07934.1"/>
    </source>
</evidence>
<evidence type="ECO:0000256" key="3">
    <source>
        <dbReference type="ARBA" id="ARBA00022692"/>
    </source>
</evidence>
<keyword evidence="5 8" id="KW-0472">Membrane</keyword>
<dbReference type="EMBL" id="SJPN01000001">
    <property type="protein sequence ID" value="TWU07934.1"/>
    <property type="molecule type" value="Genomic_DNA"/>
</dbReference>
<keyword evidence="4 8" id="KW-1133">Transmembrane helix</keyword>